<evidence type="ECO:0000259" key="1">
    <source>
        <dbReference type="Pfam" id="PF03235"/>
    </source>
</evidence>
<comment type="caution">
    <text evidence="2">The sequence shown here is derived from an EMBL/GenBank/DDBJ whole genome shotgun (WGS) entry which is preliminary data.</text>
</comment>
<dbReference type="EMBL" id="JBCGDO010000027">
    <property type="protein sequence ID" value="MEM0543806.1"/>
    <property type="molecule type" value="Genomic_DNA"/>
</dbReference>
<proteinExistence type="predicted"/>
<accession>A0ABU9N8N9</accession>
<reference evidence="2 3" key="1">
    <citation type="submission" date="2024-03" db="EMBL/GenBank/DDBJ databases">
        <title>Two novel species of the genus Flavobacterium exhibiting potentially degradation of complex polysaccharides.</title>
        <authorList>
            <person name="Lian X."/>
        </authorList>
    </citation>
    <scope>NUCLEOTIDE SEQUENCE [LARGE SCALE GENOMIC DNA]</scope>
    <source>
        <strain evidence="3">j3</strain>
    </source>
</reference>
<dbReference type="Pfam" id="PF03235">
    <property type="entry name" value="GmrSD_N"/>
    <property type="match status" value="1"/>
</dbReference>
<organism evidence="2 3">
    <name type="scientific">Flavobacterium aureirubrum</name>
    <dbReference type="NCBI Taxonomy" id="3133147"/>
    <lineage>
        <taxon>Bacteria</taxon>
        <taxon>Pseudomonadati</taxon>
        <taxon>Bacteroidota</taxon>
        <taxon>Flavobacteriia</taxon>
        <taxon>Flavobacteriales</taxon>
        <taxon>Flavobacteriaceae</taxon>
        <taxon>Flavobacterium</taxon>
    </lineage>
</organism>
<keyword evidence="3" id="KW-1185">Reference proteome</keyword>
<dbReference type="PANTHER" id="PTHR39639:SF1">
    <property type="entry name" value="DUF262 DOMAIN-CONTAINING PROTEIN"/>
    <property type="match status" value="1"/>
</dbReference>
<feature type="domain" description="GmrSD restriction endonucleases N-terminal" evidence="1">
    <location>
        <begin position="15"/>
        <end position="160"/>
    </location>
</feature>
<dbReference type="PANTHER" id="PTHR39639">
    <property type="entry name" value="CHROMOSOME 16, WHOLE GENOME SHOTGUN SEQUENCE"/>
    <property type="match status" value="1"/>
</dbReference>
<evidence type="ECO:0000313" key="2">
    <source>
        <dbReference type="EMBL" id="MEM0543806.1"/>
    </source>
</evidence>
<dbReference type="InterPro" id="IPR004919">
    <property type="entry name" value="GmrSD_N"/>
</dbReference>
<sequence>MTDIKDTKSYSINDFLNWYDNDELTLSPKYQRNAVWGPNAKSYLIDTIIRGFPIPQIFLRQSIDTNTRKTTREIIDGQQRIRSIIEFTEDRFSILPSHNVEYGKKFYSELSDEVKEKILHYNIGVEIIKLKEDAKIYEMFARLNTNNMALNKQELRNAQFTGEFKVFVYRKSSEFKSFLINNNTFKDKEFSRMIDVDFFNSLIIHLLEGIVNDTATKFDKNYKQYDKVFERADEIEERLNIIFYVLNEIFENPLFETKLFHRKNYLFTLFCALNFQLSQIQHEDIAVCNDFSNQNIFNNINILVAKLMNFEAQLLQTLSEKEFLDENDIRKYLNFEKFHKTRTTSVAERTERIKILCNVMCE</sequence>
<dbReference type="Proteomes" id="UP001460072">
    <property type="component" value="Unassembled WGS sequence"/>
</dbReference>
<dbReference type="RefSeq" id="WP_342696982.1">
    <property type="nucleotide sequence ID" value="NZ_JBCGDO010000027.1"/>
</dbReference>
<protein>
    <submittedName>
        <fullName evidence="2">DUF262 domain-containing protein</fullName>
    </submittedName>
</protein>
<name>A0ABU9N8N9_9FLAO</name>
<evidence type="ECO:0000313" key="3">
    <source>
        <dbReference type="Proteomes" id="UP001460072"/>
    </source>
</evidence>
<gene>
    <name evidence="2" type="ORF">WFZ85_14385</name>
</gene>